<gene>
    <name evidence="4" type="ORF">BJ554DRAFT_1390</name>
</gene>
<feature type="region of interest" description="Disordered" evidence="2">
    <location>
        <begin position="1"/>
        <end position="70"/>
    </location>
</feature>
<dbReference type="Proteomes" id="UP000673691">
    <property type="component" value="Unassembled WGS sequence"/>
</dbReference>
<feature type="compositionally biased region" description="Basic and acidic residues" evidence="2">
    <location>
        <begin position="27"/>
        <end position="42"/>
    </location>
</feature>
<comment type="caution">
    <text evidence="4">The sequence shown here is derived from an EMBL/GenBank/DDBJ whole genome shotgun (WGS) entry which is preliminary data.</text>
</comment>
<reference evidence="4 5" key="1">
    <citation type="journal article" name="Sci. Rep.">
        <title>Genome-scale phylogenetic analyses confirm Olpidium as the closest living zoosporic fungus to the non-flagellated, terrestrial fungi.</title>
        <authorList>
            <person name="Chang Y."/>
            <person name="Rochon D."/>
            <person name="Sekimoto S."/>
            <person name="Wang Y."/>
            <person name="Chovatia M."/>
            <person name="Sandor L."/>
            <person name="Salamov A."/>
            <person name="Grigoriev I.V."/>
            <person name="Stajich J.E."/>
            <person name="Spatafora J.W."/>
        </authorList>
    </citation>
    <scope>NUCLEOTIDE SEQUENCE [LARGE SCALE GENOMIC DNA]</scope>
    <source>
        <strain evidence="4">S191</strain>
    </source>
</reference>
<name>A0A8H7ZSI8_9FUNG</name>
<comment type="similarity">
    <text evidence="1">Belongs to the AHA1 family.</text>
</comment>
<dbReference type="SUPFAM" id="SSF55961">
    <property type="entry name" value="Bet v1-like"/>
    <property type="match status" value="1"/>
</dbReference>
<dbReference type="SUPFAM" id="SSF103111">
    <property type="entry name" value="Activator of Hsp90 ATPase, Aha1"/>
    <property type="match status" value="1"/>
</dbReference>
<dbReference type="CDD" id="cd08892">
    <property type="entry name" value="SRPBCC_Aha1"/>
    <property type="match status" value="1"/>
</dbReference>
<evidence type="ECO:0000256" key="1">
    <source>
        <dbReference type="ARBA" id="ARBA00006817"/>
    </source>
</evidence>
<dbReference type="OrthoDB" id="567237at2759"/>
<dbReference type="GO" id="GO:0051087">
    <property type="term" value="F:protein-folding chaperone binding"/>
    <property type="evidence" value="ECO:0007669"/>
    <property type="project" value="InterPro"/>
</dbReference>
<dbReference type="Gene3D" id="3.15.10.20">
    <property type="entry name" value="Activator of Hsp90 ATPase Aha1, N-terminal domain"/>
    <property type="match status" value="2"/>
</dbReference>
<accession>A0A8H7ZSI8</accession>
<dbReference type="GO" id="GO:0005829">
    <property type="term" value="C:cytosol"/>
    <property type="evidence" value="ECO:0007669"/>
    <property type="project" value="TreeGrafter"/>
</dbReference>
<dbReference type="GO" id="GO:0006457">
    <property type="term" value="P:protein folding"/>
    <property type="evidence" value="ECO:0007669"/>
    <property type="project" value="TreeGrafter"/>
</dbReference>
<evidence type="ECO:0000256" key="2">
    <source>
        <dbReference type="SAM" id="MobiDB-lite"/>
    </source>
</evidence>
<feature type="compositionally biased region" description="Polar residues" evidence="2">
    <location>
        <begin position="1"/>
        <end position="11"/>
    </location>
</feature>
<organism evidence="4 5">
    <name type="scientific">Olpidium bornovanus</name>
    <dbReference type="NCBI Taxonomy" id="278681"/>
    <lineage>
        <taxon>Eukaryota</taxon>
        <taxon>Fungi</taxon>
        <taxon>Fungi incertae sedis</taxon>
        <taxon>Olpidiomycota</taxon>
        <taxon>Olpidiomycotina</taxon>
        <taxon>Olpidiomycetes</taxon>
        <taxon>Olpidiales</taxon>
        <taxon>Olpidiaceae</taxon>
        <taxon>Olpidium</taxon>
    </lineage>
</organism>
<evidence type="ECO:0000259" key="3">
    <source>
        <dbReference type="SMART" id="SM01000"/>
    </source>
</evidence>
<dbReference type="InterPro" id="IPR013538">
    <property type="entry name" value="ASHA1/2-like_C"/>
</dbReference>
<dbReference type="InterPro" id="IPR023393">
    <property type="entry name" value="START-like_dom_sf"/>
</dbReference>
<dbReference type="PANTHER" id="PTHR13009">
    <property type="entry name" value="HEAT SHOCK PROTEIN 90 HSP90 CO-CHAPERONE AHA-1"/>
    <property type="match status" value="1"/>
</dbReference>
<sequence length="506" mass="55416">MMTNRNPNNWSVPPPTPARPRTTARRRAGEWNARARAEEARTLKGGGRGGPRVASRPGPERAQNLISTPPQSHTFARMLLTRRPPCCPVGSPLHSPVKRRHWGAAARPKALSRSGQAAAETVPSSLPNGGAFLALSTQSRVDKNCLPWAREYLNRELANLEVTGANGAVVKTVDVTNCEGDVDLNQRKGKVITLFDLKLTVNWTGSLGDVKAQGKIDIPEIAHDTEEDEYVVRATDSETGFWQRKSSCCFAASLLLATISANLLARLLTQPHLLLYSGLQFDISVESESRESAPIKETVRKELTALLRRKLTAFAPALIESHAKDIQYDQAAACRGSPTLPANQAAVQPTPTTAGVLPLNGGVIKNATAKNIVNTTTLTDTVELVAPAHEVYEVFLDPERVRAWTRAGVQISRDLGSAFSLFDGNVTGRILNLEYDKMVVQSWRLKSWPEGHYSTVTLTITQNSDSTTVHVKQEGIPVGELESVKQNWKQYYWNRIKATFGFGAVF</sequence>
<proteinExistence type="inferred from homology"/>
<evidence type="ECO:0000313" key="5">
    <source>
        <dbReference type="Proteomes" id="UP000673691"/>
    </source>
</evidence>
<dbReference type="InterPro" id="IPR036338">
    <property type="entry name" value="Aha1"/>
</dbReference>
<dbReference type="EMBL" id="JAEFCI010008552">
    <property type="protein sequence ID" value="KAG5458387.1"/>
    <property type="molecule type" value="Genomic_DNA"/>
</dbReference>
<evidence type="ECO:0000313" key="4">
    <source>
        <dbReference type="EMBL" id="KAG5458387.1"/>
    </source>
</evidence>
<dbReference type="SMART" id="SM01000">
    <property type="entry name" value="Aha1_N"/>
    <property type="match status" value="1"/>
</dbReference>
<dbReference type="Gene3D" id="3.30.530.20">
    <property type="match status" value="1"/>
</dbReference>
<dbReference type="AlphaFoldDB" id="A0A8H7ZSI8"/>
<protein>
    <submittedName>
        <fullName evidence="4">Activator of Hsp90 ATPase</fullName>
    </submittedName>
</protein>
<dbReference type="Pfam" id="PF09229">
    <property type="entry name" value="Aha1_N"/>
    <property type="match status" value="1"/>
</dbReference>
<dbReference type="PANTHER" id="PTHR13009:SF22">
    <property type="entry name" value="LD43819P"/>
    <property type="match status" value="1"/>
</dbReference>
<dbReference type="InterPro" id="IPR015310">
    <property type="entry name" value="AHSA1-like_N"/>
</dbReference>
<feature type="domain" description="Activator of Hsp90 ATPase AHSA1-like N-terminal" evidence="3">
    <location>
        <begin position="142"/>
        <end position="324"/>
    </location>
</feature>
<feature type="region of interest" description="Disordered" evidence="2">
    <location>
        <begin position="90"/>
        <end position="123"/>
    </location>
</feature>
<keyword evidence="5" id="KW-1185">Reference proteome</keyword>
<dbReference type="Pfam" id="PF08327">
    <property type="entry name" value="AHSA1"/>
    <property type="match status" value="1"/>
</dbReference>
<dbReference type="GO" id="GO:0001671">
    <property type="term" value="F:ATPase activator activity"/>
    <property type="evidence" value="ECO:0007669"/>
    <property type="project" value="InterPro"/>
</dbReference>